<comment type="caution">
    <text evidence="2">The sequence shown here is derived from an EMBL/GenBank/DDBJ whole genome shotgun (WGS) entry which is preliminary data.</text>
</comment>
<evidence type="ECO:0000313" key="2">
    <source>
        <dbReference type="EMBL" id="CAD8066609.1"/>
    </source>
</evidence>
<accession>A0A8S1LIQ3</accession>
<evidence type="ECO:0000313" key="3">
    <source>
        <dbReference type="Proteomes" id="UP000688137"/>
    </source>
</evidence>
<keyword evidence="1" id="KW-0175">Coiled coil</keyword>
<feature type="coiled-coil region" evidence="1">
    <location>
        <begin position="112"/>
        <end position="142"/>
    </location>
</feature>
<feature type="coiled-coil region" evidence="1">
    <location>
        <begin position="49"/>
        <end position="83"/>
    </location>
</feature>
<proteinExistence type="predicted"/>
<name>A0A8S1LIQ3_PARPR</name>
<dbReference type="EMBL" id="CAJJDM010000038">
    <property type="protein sequence ID" value="CAD8066609.1"/>
    <property type="molecule type" value="Genomic_DNA"/>
</dbReference>
<protein>
    <submittedName>
        <fullName evidence="2">Uncharacterized protein</fullName>
    </submittedName>
</protein>
<organism evidence="2 3">
    <name type="scientific">Paramecium primaurelia</name>
    <dbReference type="NCBI Taxonomy" id="5886"/>
    <lineage>
        <taxon>Eukaryota</taxon>
        <taxon>Sar</taxon>
        <taxon>Alveolata</taxon>
        <taxon>Ciliophora</taxon>
        <taxon>Intramacronucleata</taxon>
        <taxon>Oligohymenophorea</taxon>
        <taxon>Peniculida</taxon>
        <taxon>Parameciidae</taxon>
        <taxon>Paramecium</taxon>
    </lineage>
</organism>
<gene>
    <name evidence="2" type="ORF">PPRIM_AZ9-3.1.T0390197</name>
</gene>
<keyword evidence="3" id="KW-1185">Reference proteome</keyword>
<sequence length="241" mass="28755">MNLLDLIQVEVTNYFPKLINKLTELGQETVSIIQPENSLKQIQFIFTILDEVLKVLKDLNQQYAQLEEQLQNYEGQCRDHIRTEQRLKLYCENVQDLYDQQISIEKDYKYQIHNYQKEITLLKKELNESQNLRRDKNHLENSKQTIVLENKYRSSIFQNGFQNQTFAIKLNNRKNRSITETQEILTKSKQSMDERQYQLSLDKTQEMIINYARPKSRMNPKQKSMTLQLTSINKGNIIKKS</sequence>
<dbReference type="Proteomes" id="UP000688137">
    <property type="component" value="Unassembled WGS sequence"/>
</dbReference>
<dbReference type="AlphaFoldDB" id="A0A8S1LIQ3"/>
<dbReference type="OMA" id="DHIRTEQ"/>
<evidence type="ECO:0000256" key="1">
    <source>
        <dbReference type="SAM" id="Coils"/>
    </source>
</evidence>
<reference evidence="2" key="1">
    <citation type="submission" date="2021-01" db="EMBL/GenBank/DDBJ databases">
        <authorList>
            <consortium name="Genoscope - CEA"/>
            <person name="William W."/>
        </authorList>
    </citation>
    <scope>NUCLEOTIDE SEQUENCE</scope>
</reference>